<dbReference type="EMBL" id="CP000112">
    <property type="protein sequence ID" value="ABB39934.1"/>
    <property type="molecule type" value="Genomic_DNA"/>
</dbReference>
<dbReference type="HOGENOM" id="CLU_093841_0_0_7"/>
<dbReference type="GO" id="GO:0051920">
    <property type="term" value="F:peroxiredoxin activity"/>
    <property type="evidence" value="ECO:0007669"/>
    <property type="project" value="InterPro"/>
</dbReference>
<dbReference type="KEGG" id="dde:Dde_3140"/>
<evidence type="ECO:0000259" key="2">
    <source>
        <dbReference type="Pfam" id="PF02627"/>
    </source>
</evidence>
<evidence type="ECO:0000256" key="1">
    <source>
        <dbReference type="SAM" id="SignalP"/>
    </source>
</evidence>
<name>Q30WL2_OLEA2</name>
<dbReference type="eggNOG" id="COG0599">
    <property type="taxonomic scope" value="Bacteria"/>
</dbReference>
<feature type="chain" id="PRO_5004219953" evidence="1">
    <location>
        <begin position="21"/>
        <end position="241"/>
    </location>
</feature>
<dbReference type="InterPro" id="IPR003779">
    <property type="entry name" value="CMD-like"/>
</dbReference>
<dbReference type="AlphaFoldDB" id="Q30WL2"/>
<dbReference type="InterPro" id="IPR029032">
    <property type="entry name" value="AhpD-like"/>
</dbReference>
<keyword evidence="4" id="KW-1185">Reference proteome</keyword>
<accession>Q30WL2</accession>
<dbReference type="PANTHER" id="PTHR33570:SF9">
    <property type="entry name" value="BLL4600 PROTEIN"/>
    <property type="match status" value="1"/>
</dbReference>
<protein>
    <submittedName>
        <fullName evidence="3">Carboxymuconolactone decarboxylase</fullName>
    </submittedName>
</protein>
<reference evidence="3 4" key="1">
    <citation type="journal article" date="2011" name="J. Bacteriol.">
        <title>Complete genome sequence and updated annotation of Desulfovibrio alaskensis G20.</title>
        <authorList>
            <person name="Hauser L.J."/>
            <person name="Land M.L."/>
            <person name="Brown S.D."/>
            <person name="Larimer F."/>
            <person name="Keller K.L."/>
            <person name="Rapp-Giles B.J."/>
            <person name="Price M.N."/>
            <person name="Lin M."/>
            <person name="Bruce D.C."/>
            <person name="Detter J.C."/>
            <person name="Tapia R."/>
            <person name="Han C.S."/>
            <person name="Goodwin L.A."/>
            <person name="Cheng J.F."/>
            <person name="Pitluck S."/>
            <person name="Copeland A."/>
            <person name="Lucas S."/>
            <person name="Nolan M."/>
            <person name="Lapidus A.L."/>
            <person name="Palumbo A.V."/>
            <person name="Wall J.D."/>
        </authorList>
    </citation>
    <scope>NUCLEOTIDE SEQUENCE [LARGE SCALE GENOMIC DNA]</scope>
    <source>
        <strain evidence="4">ATCC BAA 1058 / DSM 17464 / G20</strain>
    </source>
</reference>
<sequence>MNIKQLTAIAVAAIILGTVAASEVQAMNNALDARQQAIVAIAAFTASGDMGRLTPALHEGLNSGLTVNEVKEILVQMYAYTGFPRSLNGMAAFMKVVDERKAKGILDEIGRDASPIPADLDKDAYGARVRADLSGLKDVPPPAAWQEFSPVIDDFLKQHLFADIFARDVLTRQERELATVAALANMTGTAGQLSYHLGAAMNTGLTEAQMQSFVTVLAAKVGEDEAAIAGEVLEGVLAKRK</sequence>
<keyword evidence="1" id="KW-0732">Signal</keyword>
<dbReference type="InterPro" id="IPR052512">
    <property type="entry name" value="4CMD/NDH-1_regulator"/>
</dbReference>
<evidence type="ECO:0000313" key="3">
    <source>
        <dbReference type="EMBL" id="ABB39934.1"/>
    </source>
</evidence>
<dbReference type="SUPFAM" id="SSF69118">
    <property type="entry name" value="AhpD-like"/>
    <property type="match status" value="1"/>
</dbReference>
<feature type="domain" description="Carboxymuconolactone decarboxylase-like" evidence="2">
    <location>
        <begin position="25"/>
        <end position="92"/>
    </location>
</feature>
<dbReference type="DNASU" id="3758115"/>
<evidence type="ECO:0000313" key="4">
    <source>
        <dbReference type="Proteomes" id="UP000002710"/>
    </source>
</evidence>
<feature type="domain" description="Carboxymuconolactone decarboxylase-like" evidence="2">
    <location>
        <begin position="154"/>
        <end position="224"/>
    </location>
</feature>
<dbReference type="SMR" id="Q30WL2"/>
<feature type="signal peptide" evidence="1">
    <location>
        <begin position="1"/>
        <end position="20"/>
    </location>
</feature>
<dbReference type="PANTHER" id="PTHR33570">
    <property type="entry name" value="4-CARBOXYMUCONOLACTONE DECARBOXYLASE FAMILY PROTEIN"/>
    <property type="match status" value="1"/>
</dbReference>
<dbReference type="Proteomes" id="UP000002710">
    <property type="component" value="Chromosome"/>
</dbReference>
<dbReference type="Gene3D" id="1.20.1290.10">
    <property type="entry name" value="AhpD-like"/>
    <property type="match status" value="1"/>
</dbReference>
<dbReference type="STRING" id="207559.Dde_3140"/>
<gene>
    <name evidence="3" type="ordered locus">Dde_3140</name>
</gene>
<organism evidence="3 4">
    <name type="scientific">Oleidesulfovibrio alaskensis (strain ATCC BAA-1058 / DSM 17464 / G20)</name>
    <name type="common">Desulfovibrio alaskensis</name>
    <dbReference type="NCBI Taxonomy" id="207559"/>
    <lineage>
        <taxon>Bacteria</taxon>
        <taxon>Pseudomonadati</taxon>
        <taxon>Thermodesulfobacteriota</taxon>
        <taxon>Desulfovibrionia</taxon>
        <taxon>Desulfovibrionales</taxon>
        <taxon>Desulfovibrionaceae</taxon>
        <taxon>Oleidesulfovibrio</taxon>
    </lineage>
</organism>
<dbReference type="Pfam" id="PF02627">
    <property type="entry name" value="CMD"/>
    <property type="match status" value="2"/>
</dbReference>
<proteinExistence type="predicted"/>